<keyword evidence="2 5" id="KW-0238">DNA-binding</keyword>
<protein>
    <submittedName>
        <fullName evidence="5">LacI family DNA-binding transcriptional regulator</fullName>
    </submittedName>
</protein>
<dbReference type="InterPro" id="IPR010982">
    <property type="entry name" value="Lambda_DNA-bd_dom_sf"/>
</dbReference>
<dbReference type="InterPro" id="IPR028082">
    <property type="entry name" value="Peripla_BP_I"/>
</dbReference>
<gene>
    <name evidence="5" type="ORF">ABLV49_12045</name>
</gene>
<evidence type="ECO:0000313" key="5">
    <source>
        <dbReference type="EMBL" id="XBP68646.1"/>
    </source>
</evidence>
<dbReference type="InterPro" id="IPR046335">
    <property type="entry name" value="LacI/GalR-like_sensor"/>
</dbReference>
<dbReference type="RefSeq" id="WP_349276678.1">
    <property type="nucleotide sequence ID" value="NZ_CBCSCU010000011.1"/>
</dbReference>
<proteinExistence type="predicted"/>
<dbReference type="PANTHER" id="PTHR30146:SF33">
    <property type="entry name" value="TRANSCRIPTIONAL REGULATOR"/>
    <property type="match status" value="1"/>
</dbReference>
<dbReference type="Pfam" id="PF00356">
    <property type="entry name" value="LacI"/>
    <property type="match status" value="1"/>
</dbReference>
<evidence type="ECO:0000256" key="1">
    <source>
        <dbReference type="ARBA" id="ARBA00023015"/>
    </source>
</evidence>
<dbReference type="SMART" id="SM00354">
    <property type="entry name" value="HTH_LACI"/>
    <property type="match status" value="1"/>
</dbReference>
<dbReference type="InterPro" id="IPR000843">
    <property type="entry name" value="HTH_LacI"/>
</dbReference>
<evidence type="ECO:0000256" key="2">
    <source>
        <dbReference type="ARBA" id="ARBA00023125"/>
    </source>
</evidence>
<reference evidence="5" key="1">
    <citation type="submission" date="2024-05" db="EMBL/GenBank/DDBJ databases">
        <authorList>
            <person name="Bunk B."/>
            <person name="Swiderski J."/>
            <person name="Sproer C."/>
            <person name="Thiel V."/>
        </authorList>
    </citation>
    <scope>NUCLEOTIDE SEQUENCE</scope>
    <source>
        <strain evidence="5">DSM 17735</strain>
    </source>
</reference>
<keyword evidence="3" id="KW-0804">Transcription</keyword>
<dbReference type="CDD" id="cd01575">
    <property type="entry name" value="PBP1_GntR"/>
    <property type="match status" value="1"/>
</dbReference>
<dbReference type="GO" id="GO:0003700">
    <property type="term" value="F:DNA-binding transcription factor activity"/>
    <property type="evidence" value="ECO:0007669"/>
    <property type="project" value="TreeGrafter"/>
</dbReference>
<dbReference type="EMBL" id="CP157675">
    <property type="protein sequence ID" value="XBP68646.1"/>
    <property type="molecule type" value="Genomic_DNA"/>
</dbReference>
<dbReference type="CDD" id="cd01392">
    <property type="entry name" value="HTH_LacI"/>
    <property type="match status" value="1"/>
</dbReference>
<dbReference type="SUPFAM" id="SSF53822">
    <property type="entry name" value="Periplasmic binding protein-like I"/>
    <property type="match status" value="1"/>
</dbReference>
<dbReference type="Gene3D" id="3.40.50.2300">
    <property type="match status" value="2"/>
</dbReference>
<feature type="domain" description="HTH lacI-type" evidence="4">
    <location>
        <begin position="9"/>
        <end position="63"/>
    </location>
</feature>
<dbReference type="PROSITE" id="PS50932">
    <property type="entry name" value="HTH_LACI_2"/>
    <property type="match status" value="1"/>
</dbReference>
<dbReference type="SUPFAM" id="SSF47413">
    <property type="entry name" value="lambda repressor-like DNA-binding domains"/>
    <property type="match status" value="1"/>
</dbReference>
<keyword evidence="1" id="KW-0805">Transcription regulation</keyword>
<dbReference type="Gene3D" id="1.10.260.40">
    <property type="entry name" value="lambda repressor-like DNA-binding domains"/>
    <property type="match status" value="1"/>
</dbReference>
<dbReference type="GO" id="GO:0000976">
    <property type="term" value="F:transcription cis-regulatory region binding"/>
    <property type="evidence" value="ECO:0007669"/>
    <property type="project" value="TreeGrafter"/>
</dbReference>
<name>A0AAU7LM32_9BURK</name>
<evidence type="ECO:0000256" key="3">
    <source>
        <dbReference type="ARBA" id="ARBA00023163"/>
    </source>
</evidence>
<dbReference type="AlphaFoldDB" id="A0AAU7LM32"/>
<organism evidence="5">
    <name type="scientific">Polaromonas hydrogenivorans</name>
    <dbReference type="NCBI Taxonomy" id="335476"/>
    <lineage>
        <taxon>Bacteria</taxon>
        <taxon>Pseudomonadati</taxon>
        <taxon>Pseudomonadota</taxon>
        <taxon>Betaproteobacteria</taxon>
        <taxon>Burkholderiales</taxon>
        <taxon>Comamonadaceae</taxon>
        <taxon>Polaromonas</taxon>
    </lineage>
</organism>
<evidence type="ECO:0000259" key="4">
    <source>
        <dbReference type="PROSITE" id="PS50932"/>
    </source>
</evidence>
<dbReference type="Pfam" id="PF13377">
    <property type="entry name" value="Peripla_BP_3"/>
    <property type="match status" value="1"/>
</dbReference>
<dbReference type="PANTHER" id="PTHR30146">
    <property type="entry name" value="LACI-RELATED TRANSCRIPTIONAL REPRESSOR"/>
    <property type="match status" value="1"/>
</dbReference>
<sequence length="338" mass="36002">MNPPSPQISRMEDVAREAGVARVTVSRALSHPDKVSPATRAAVRAAIERLGYVPNLTAGSLASKRSRIIGAIVPTLCNSWFADAMDGLAETLGAAGYQLMLGQSGYHIDQEAGLVEAFLGRKVDGLILTGVVHAPSVRERLRRNRLPVVEIWDMTDDPIDTVVGFSNLLIGEAVAGYLLQRGHRRIGFIGANEIRSGKRAQGLRQRLQAEGIGVAEATPVTPPSVIEDGARGLAELLALEPQLQAVFCSNDTLGVGALFECRRRGLQVPQDIAVVGFSDLAIAAACVPALTTVQVNSRELGRRAALVLLQRLGSAPAEEAAPSRVIDLGFQIIEREST</sequence>
<accession>A0AAU7LM32</accession>